<dbReference type="EMBL" id="LXQA010220586">
    <property type="protein sequence ID" value="MCI35136.1"/>
    <property type="molecule type" value="Genomic_DNA"/>
</dbReference>
<accession>A0A392RH39</accession>
<reference evidence="1 2" key="1">
    <citation type="journal article" date="2018" name="Front. Plant Sci.">
        <title>Red Clover (Trifolium pratense) and Zigzag Clover (T. medium) - A Picture of Genomic Similarities and Differences.</title>
        <authorList>
            <person name="Dluhosova J."/>
            <person name="Istvanek J."/>
            <person name="Nedelnik J."/>
            <person name="Repkova J."/>
        </authorList>
    </citation>
    <scope>NUCLEOTIDE SEQUENCE [LARGE SCALE GENOMIC DNA]</scope>
    <source>
        <strain evidence="2">cv. 10/8</strain>
        <tissue evidence="1">Leaf</tissue>
    </source>
</reference>
<proteinExistence type="predicted"/>
<keyword evidence="2" id="KW-1185">Reference proteome</keyword>
<sequence>AEAPRGQTGAAVAPTFA</sequence>
<protein>
    <submittedName>
        <fullName evidence="1">Uncharacterized protein</fullName>
    </submittedName>
</protein>
<dbReference type="AlphaFoldDB" id="A0A392RH39"/>
<feature type="non-terminal residue" evidence="1">
    <location>
        <position position="1"/>
    </location>
</feature>
<comment type="caution">
    <text evidence="1">The sequence shown here is derived from an EMBL/GenBank/DDBJ whole genome shotgun (WGS) entry which is preliminary data.</text>
</comment>
<evidence type="ECO:0000313" key="2">
    <source>
        <dbReference type="Proteomes" id="UP000265520"/>
    </source>
</evidence>
<evidence type="ECO:0000313" key="1">
    <source>
        <dbReference type="EMBL" id="MCI35136.1"/>
    </source>
</evidence>
<dbReference type="Proteomes" id="UP000265520">
    <property type="component" value="Unassembled WGS sequence"/>
</dbReference>
<organism evidence="1 2">
    <name type="scientific">Trifolium medium</name>
    <dbReference type="NCBI Taxonomy" id="97028"/>
    <lineage>
        <taxon>Eukaryota</taxon>
        <taxon>Viridiplantae</taxon>
        <taxon>Streptophyta</taxon>
        <taxon>Embryophyta</taxon>
        <taxon>Tracheophyta</taxon>
        <taxon>Spermatophyta</taxon>
        <taxon>Magnoliopsida</taxon>
        <taxon>eudicotyledons</taxon>
        <taxon>Gunneridae</taxon>
        <taxon>Pentapetalae</taxon>
        <taxon>rosids</taxon>
        <taxon>fabids</taxon>
        <taxon>Fabales</taxon>
        <taxon>Fabaceae</taxon>
        <taxon>Papilionoideae</taxon>
        <taxon>50 kb inversion clade</taxon>
        <taxon>NPAAA clade</taxon>
        <taxon>Hologalegina</taxon>
        <taxon>IRL clade</taxon>
        <taxon>Trifolieae</taxon>
        <taxon>Trifolium</taxon>
    </lineage>
</organism>
<name>A0A392RH39_9FABA</name>